<dbReference type="SUPFAM" id="SSF46561">
    <property type="entry name" value="Ribosomal protein L29 (L29p)"/>
    <property type="match status" value="1"/>
</dbReference>
<reference evidence="6 8" key="1">
    <citation type="journal article" date="2014" name="Appl. Environ. Microbiol.">
        <title>Gut symbionts from distinct hosts exhibit genotoxic activity via divergent colibactin biosynthetic pathways.</title>
        <authorList>
            <person name="Engel P."/>
            <person name="Vizcaino M.I."/>
            <person name="Crawford J.M."/>
        </authorList>
    </citation>
    <scope>NUCLEOTIDE SEQUENCE [LARGE SCALE GENOMIC DNA]</scope>
    <source>
        <strain evidence="6 8">PEB0191</strain>
    </source>
</reference>
<dbReference type="Pfam" id="PF00831">
    <property type="entry name" value="Ribosomal_L29"/>
    <property type="match status" value="1"/>
</dbReference>
<dbReference type="KEGG" id="fpp:FPB0191_00165"/>
<dbReference type="OrthoDB" id="9815192at2"/>
<proteinExistence type="inferred from homology"/>
<dbReference type="RefSeq" id="WP_039103322.1">
    <property type="nucleotide sequence ID" value="NZ_CAMKYU010000011.1"/>
</dbReference>
<organism evidence="6 8">
    <name type="scientific">Frischella perrara</name>
    <dbReference type="NCBI Taxonomy" id="1267021"/>
    <lineage>
        <taxon>Bacteria</taxon>
        <taxon>Pseudomonadati</taxon>
        <taxon>Pseudomonadota</taxon>
        <taxon>Gammaproteobacteria</taxon>
        <taxon>Orbales</taxon>
        <taxon>Orbaceae</taxon>
        <taxon>Frischella</taxon>
    </lineage>
</organism>
<dbReference type="InterPro" id="IPR050063">
    <property type="entry name" value="Ribosomal_protein_uL29"/>
</dbReference>
<evidence type="ECO:0000313" key="8">
    <source>
        <dbReference type="Proteomes" id="UP000030901"/>
    </source>
</evidence>
<dbReference type="Proteomes" id="UP000030901">
    <property type="component" value="Chromosome"/>
</dbReference>
<protein>
    <recommendedName>
        <fullName evidence="4 5">Large ribosomal subunit protein uL29</fullName>
    </recommendedName>
</protein>
<evidence type="ECO:0000256" key="1">
    <source>
        <dbReference type="ARBA" id="ARBA00009254"/>
    </source>
</evidence>
<evidence type="ECO:0000313" key="7">
    <source>
        <dbReference type="EMBL" id="PXY96817.1"/>
    </source>
</evidence>
<dbReference type="PANTHER" id="PTHR10916:SF0">
    <property type="entry name" value="LARGE RIBOSOMAL SUBUNIT PROTEIN UL29C"/>
    <property type="match status" value="1"/>
</dbReference>
<dbReference type="HOGENOM" id="CLU_158491_1_2_6"/>
<evidence type="ECO:0000256" key="4">
    <source>
        <dbReference type="ARBA" id="ARBA00035204"/>
    </source>
</evidence>
<accession>A0A0A7RZJ5</accession>
<dbReference type="GO" id="GO:0003735">
    <property type="term" value="F:structural constituent of ribosome"/>
    <property type="evidence" value="ECO:0007669"/>
    <property type="project" value="InterPro"/>
</dbReference>
<evidence type="ECO:0000313" key="9">
    <source>
        <dbReference type="Proteomes" id="UP000247838"/>
    </source>
</evidence>
<dbReference type="HAMAP" id="MF_00374">
    <property type="entry name" value="Ribosomal_uL29"/>
    <property type="match status" value="1"/>
</dbReference>
<dbReference type="AlphaFoldDB" id="A0A0A7RZJ5"/>
<dbReference type="GO" id="GO:0006412">
    <property type="term" value="P:translation"/>
    <property type="evidence" value="ECO:0007669"/>
    <property type="project" value="UniProtKB-UniRule"/>
</dbReference>
<dbReference type="CDD" id="cd00427">
    <property type="entry name" value="Ribosomal_L29_HIP"/>
    <property type="match status" value="1"/>
</dbReference>
<dbReference type="InterPro" id="IPR001854">
    <property type="entry name" value="Ribosomal_uL29"/>
</dbReference>
<dbReference type="EMBL" id="QGLM01000003">
    <property type="protein sequence ID" value="PXY96817.1"/>
    <property type="molecule type" value="Genomic_DNA"/>
</dbReference>
<name>A0A0A7RZJ5_FRIPE</name>
<evidence type="ECO:0000256" key="3">
    <source>
        <dbReference type="ARBA" id="ARBA00023274"/>
    </source>
</evidence>
<keyword evidence="3 5" id="KW-0687">Ribonucleoprotein</keyword>
<dbReference type="STRING" id="1267021.FPB0191_00165"/>
<dbReference type="Gene3D" id="1.10.287.310">
    <property type="match status" value="1"/>
</dbReference>
<dbReference type="InterPro" id="IPR036049">
    <property type="entry name" value="Ribosomal_uL29_sf"/>
</dbReference>
<keyword evidence="2 5" id="KW-0689">Ribosomal protein</keyword>
<evidence type="ECO:0000313" key="6">
    <source>
        <dbReference type="EMBL" id="AJA44022.1"/>
    </source>
</evidence>
<dbReference type="EMBL" id="CP009056">
    <property type="protein sequence ID" value="AJA44022.1"/>
    <property type="molecule type" value="Genomic_DNA"/>
</dbReference>
<evidence type="ECO:0000256" key="5">
    <source>
        <dbReference type="HAMAP-Rule" id="MF_00374"/>
    </source>
</evidence>
<dbReference type="FunFam" id="1.10.287.310:FF:000001">
    <property type="entry name" value="50S ribosomal protein L29"/>
    <property type="match status" value="1"/>
</dbReference>
<reference evidence="7 9" key="2">
    <citation type="submission" date="2018-05" db="EMBL/GenBank/DDBJ databases">
        <title>Reference genomes for bee gut microbiota database.</title>
        <authorList>
            <person name="Ellegaard K.M."/>
        </authorList>
    </citation>
    <scope>NUCLEOTIDE SEQUENCE [LARGE SCALE GENOMIC DNA]</scope>
    <source>
        <strain evidence="7 9">ESL0167</strain>
    </source>
</reference>
<gene>
    <name evidence="5" type="primary">rpmC</name>
    <name evidence="7" type="ORF">DKK76_00810</name>
    <name evidence="6" type="ORF">FPB0191_00165</name>
</gene>
<comment type="similarity">
    <text evidence="1 5">Belongs to the universal ribosomal protein uL29 family.</text>
</comment>
<sequence length="63" mass="7273">MKAKELREKSVEELNTELLNLLREQFNLRMQLASGQLQQTHLVKQVRRNIALVKTLITEKAGA</sequence>
<dbReference type="PANTHER" id="PTHR10916">
    <property type="entry name" value="60S RIBOSOMAL PROTEIN L35/50S RIBOSOMAL PROTEIN L29"/>
    <property type="match status" value="1"/>
</dbReference>
<dbReference type="GO" id="GO:0022625">
    <property type="term" value="C:cytosolic large ribosomal subunit"/>
    <property type="evidence" value="ECO:0007669"/>
    <property type="project" value="TreeGrafter"/>
</dbReference>
<dbReference type="Proteomes" id="UP000247838">
    <property type="component" value="Unassembled WGS sequence"/>
</dbReference>
<dbReference type="NCBIfam" id="TIGR00012">
    <property type="entry name" value="L29"/>
    <property type="match status" value="1"/>
</dbReference>
<evidence type="ECO:0000256" key="2">
    <source>
        <dbReference type="ARBA" id="ARBA00022980"/>
    </source>
</evidence>
<keyword evidence="8" id="KW-1185">Reference proteome</keyword>